<sequence>MAKKKKYTLDEVNALRIAYGDPLQKREIVSALFIPFLIAAVFTFSLFYYWWLSVIAGGIAMFYAYAKILPQDTRRSYEITAFRERNKFVNNITQMLTNEERTVLDCLKVVTERAQGEFKDDLLMLQASIMEANNKEKQTAFQVISDKYKGDVIFDLFIEQLATATIEGRFSIDTLKDIKSYHNEVKKRQDDFLQKKKKEAFHFKFIIGIGLVLIMAITFSFGWEQFIGVYARSLIGWITSSLYLVLITGYFLSFRKHYIDDDIMEVKV</sequence>
<organism evidence="2 3">
    <name type="scientific">Pontibacillus litoralis JSM 072002</name>
    <dbReference type="NCBI Taxonomy" id="1385512"/>
    <lineage>
        <taxon>Bacteria</taxon>
        <taxon>Bacillati</taxon>
        <taxon>Bacillota</taxon>
        <taxon>Bacilli</taxon>
        <taxon>Bacillales</taxon>
        <taxon>Bacillaceae</taxon>
        <taxon>Pontibacillus</taxon>
    </lineage>
</organism>
<proteinExistence type="predicted"/>
<protein>
    <recommendedName>
        <fullName evidence="4">Type II secretion system protein GspF domain-containing protein</fullName>
    </recommendedName>
</protein>
<keyword evidence="1" id="KW-0472">Membrane</keyword>
<feature type="transmembrane region" description="Helical" evidence="1">
    <location>
        <begin position="234"/>
        <end position="254"/>
    </location>
</feature>
<reference evidence="2 3" key="1">
    <citation type="submission" date="2013-08" db="EMBL/GenBank/DDBJ databases">
        <authorList>
            <person name="Huang J."/>
            <person name="Wang G."/>
        </authorList>
    </citation>
    <scope>NUCLEOTIDE SEQUENCE [LARGE SCALE GENOMIC DNA]</scope>
    <source>
        <strain evidence="2 3">JSM 072002</strain>
    </source>
</reference>
<dbReference type="RefSeq" id="WP_036835690.1">
    <property type="nucleotide sequence ID" value="NZ_AVPG01000025.1"/>
</dbReference>
<keyword evidence="1" id="KW-0812">Transmembrane</keyword>
<dbReference type="eggNOG" id="ENOG5033UHC">
    <property type="taxonomic scope" value="Bacteria"/>
</dbReference>
<dbReference type="STRING" id="1385512.N784_09845"/>
<dbReference type="EMBL" id="AVPG01000025">
    <property type="protein sequence ID" value="KGX85189.1"/>
    <property type="molecule type" value="Genomic_DNA"/>
</dbReference>
<evidence type="ECO:0000313" key="3">
    <source>
        <dbReference type="Proteomes" id="UP000030401"/>
    </source>
</evidence>
<gene>
    <name evidence="2" type="ORF">N784_09845</name>
</gene>
<evidence type="ECO:0000313" key="2">
    <source>
        <dbReference type="EMBL" id="KGX85189.1"/>
    </source>
</evidence>
<comment type="caution">
    <text evidence="2">The sequence shown here is derived from an EMBL/GenBank/DDBJ whole genome shotgun (WGS) entry which is preliminary data.</text>
</comment>
<keyword evidence="3" id="KW-1185">Reference proteome</keyword>
<feature type="transmembrane region" description="Helical" evidence="1">
    <location>
        <begin position="26"/>
        <end position="42"/>
    </location>
</feature>
<feature type="transmembrane region" description="Helical" evidence="1">
    <location>
        <begin position="201"/>
        <end position="222"/>
    </location>
</feature>
<accession>A0A0A5FZG5</accession>
<keyword evidence="1" id="KW-1133">Transmembrane helix</keyword>
<dbReference type="Proteomes" id="UP000030401">
    <property type="component" value="Unassembled WGS sequence"/>
</dbReference>
<dbReference type="OrthoDB" id="2806681at2"/>
<feature type="transmembrane region" description="Helical" evidence="1">
    <location>
        <begin position="48"/>
        <end position="66"/>
    </location>
</feature>
<name>A0A0A5FZG5_9BACI</name>
<evidence type="ECO:0000256" key="1">
    <source>
        <dbReference type="SAM" id="Phobius"/>
    </source>
</evidence>
<evidence type="ECO:0008006" key="4">
    <source>
        <dbReference type="Google" id="ProtNLM"/>
    </source>
</evidence>
<dbReference type="AlphaFoldDB" id="A0A0A5FZG5"/>